<dbReference type="STRING" id="1423812.FD20_GL000654"/>
<gene>
    <name evidence="5" type="ORF">FD20_GL000654</name>
</gene>
<dbReference type="FunFam" id="2.60.40.1180:FF:000007">
    <property type="entry name" value="Sucrose isomerase"/>
    <property type="match status" value="1"/>
</dbReference>
<dbReference type="CDD" id="cd11333">
    <property type="entry name" value="AmyAc_SI_OligoGlu_DGase"/>
    <property type="match status" value="1"/>
</dbReference>
<organism evidence="5 6">
    <name type="scientific">Liquorilactobacillus uvarum DSM 19971</name>
    <dbReference type="NCBI Taxonomy" id="1423812"/>
    <lineage>
        <taxon>Bacteria</taxon>
        <taxon>Bacillati</taxon>
        <taxon>Bacillota</taxon>
        <taxon>Bacilli</taxon>
        <taxon>Lactobacillales</taxon>
        <taxon>Lactobacillaceae</taxon>
        <taxon>Liquorilactobacillus</taxon>
    </lineage>
</organism>
<dbReference type="SUPFAM" id="SSF51445">
    <property type="entry name" value="(Trans)glycosidases"/>
    <property type="match status" value="1"/>
</dbReference>
<dbReference type="OrthoDB" id="9805159at2"/>
<dbReference type="RefSeq" id="WP_057737586.1">
    <property type="nucleotide sequence ID" value="NZ_AZEG01000016.1"/>
</dbReference>
<evidence type="ECO:0000313" key="6">
    <source>
        <dbReference type="Proteomes" id="UP000051155"/>
    </source>
</evidence>
<evidence type="ECO:0000256" key="3">
    <source>
        <dbReference type="ARBA" id="ARBA00023295"/>
    </source>
</evidence>
<dbReference type="InterPro" id="IPR017853">
    <property type="entry name" value="GH"/>
</dbReference>
<dbReference type="Gene3D" id="3.90.400.10">
    <property type="entry name" value="Oligo-1,6-glucosidase, Domain 2"/>
    <property type="match status" value="1"/>
</dbReference>
<comment type="similarity">
    <text evidence="1">Belongs to the glycosyl hydrolase 13 family.</text>
</comment>
<keyword evidence="6" id="KW-1185">Reference proteome</keyword>
<dbReference type="EMBL" id="AZEG01000016">
    <property type="protein sequence ID" value="KRL37054.1"/>
    <property type="molecule type" value="Genomic_DNA"/>
</dbReference>
<dbReference type="PANTHER" id="PTHR10357">
    <property type="entry name" value="ALPHA-AMYLASE FAMILY MEMBER"/>
    <property type="match status" value="1"/>
</dbReference>
<keyword evidence="3" id="KW-0326">Glycosidase</keyword>
<reference evidence="5 6" key="1">
    <citation type="journal article" date="2015" name="Genome Announc.">
        <title>Expanding the biotechnology potential of lactobacilli through comparative genomics of 213 strains and associated genera.</title>
        <authorList>
            <person name="Sun Z."/>
            <person name="Harris H.M."/>
            <person name="McCann A."/>
            <person name="Guo C."/>
            <person name="Argimon S."/>
            <person name="Zhang W."/>
            <person name="Yang X."/>
            <person name="Jeffery I.B."/>
            <person name="Cooney J.C."/>
            <person name="Kagawa T.F."/>
            <person name="Liu W."/>
            <person name="Song Y."/>
            <person name="Salvetti E."/>
            <person name="Wrobel A."/>
            <person name="Rasinkangas P."/>
            <person name="Parkhill J."/>
            <person name="Rea M.C."/>
            <person name="O'Sullivan O."/>
            <person name="Ritari J."/>
            <person name="Douillard F.P."/>
            <person name="Paul Ross R."/>
            <person name="Yang R."/>
            <person name="Briner A.E."/>
            <person name="Felis G.E."/>
            <person name="de Vos W.M."/>
            <person name="Barrangou R."/>
            <person name="Klaenhammer T.R."/>
            <person name="Caufield P.W."/>
            <person name="Cui Y."/>
            <person name="Zhang H."/>
            <person name="O'Toole P.W."/>
        </authorList>
    </citation>
    <scope>NUCLEOTIDE SEQUENCE [LARGE SCALE GENOMIC DNA]</scope>
    <source>
        <strain evidence="5 6">DSM 19971</strain>
    </source>
</reference>
<dbReference type="InterPro" id="IPR045857">
    <property type="entry name" value="O16G_dom_2"/>
</dbReference>
<dbReference type="SMART" id="SM00642">
    <property type="entry name" value="Aamy"/>
    <property type="match status" value="1"/>
</dbReference>
<dbReference type="FunFam" id="3.20.20.80:FF:000064">
    <property type="entry name" value="Oligo-1,6-glucosidase"/>
    <property type="match status" value="1"/>
</dbReference>
<feature type="domain" description="Glycosyl hydrolase family 13 catalytic" evidence="4">
    <location>
        <begin position="13"/>
        <end position="422"/>
    </location>
</feature>
<evidence type="ECO:0000313" key="5">
    <source>
        <dbReference type="EMBL" id="KRL37054.1"/>
    </source>
</evidence>
<name>A0A0R1PXI3_9LACO</name>
<dbReference type="NCBIfam" id="NF008183">
    <property type="entry name" value="PRK10933.1"/>
    <property type="match status" value="1"/>
</dbReference>
<sequence length="559" mass="65515">MEKKWWKKAVIYQVYPKSFLDTNGDGIGDIKGIEKKLDYLVKLGIDAIWISPVYLSPQVDNGYDITDYRKIDPMFGDNNDIYHLIDKAHEYGIKIIMDMVANHTSDQSLWFQESRKSKDNFFSDFYVWRDAKEDGSEPNNWGSNFGGSAWEWDQNRKQYYLHYYAKQQPDLNWENPRVRQYIYDMMRFWKAKGVDGWRMDVVTSISKDLHFPDNPNPHGKPYVVGNQNNGPRMHEFIHEMNQEVLKPFSMMSVGESPDSTSQDATLLVDPEREELDMIFTFEHMHVDRAQGGVNGRWDIQKMDLIKLKKILSSWQINLRDHGWNALYFENHDRARVTSRWGNDKKYRYESATAFATILYGLQGTPFVYQGEEIGMTNPDFEIEDYEDIELLDNYRELVLEQKTISKEDFLKAARKISRDNARTPMQWSGTDNAGFTTGAPWFKLNPDYKEVNVEADCKKDTSVFKYYQTLIKLRHECRILTEGSYELLYPEDPNVFTYKRTLGGKTWLVVVNLSDTQFELSDYLPQGLKKETLVIANYRDRTSTDGLLRPWESLILAIS</sequence>
<dbReference type="PATRIC" id="fig|1423812.3.peg.713"/>
<dbReference type="InterPro" id="IPR006047">
    <property type="entry name" value="GH13_cat_dom"/>
</dbReference>
<accession>A0A0R1PXI3</accession>
<dbReference type="SUPFAM" id="SSF51011">
    <property type="entry name" value="Glycosyl hydrolase domain"/>
    <property type="match status" value="1"/>
</dbReference>
<keyword evidence="2" id="KW-0378">Hydrolase</keyword>
<comment type="caution">
    <text evidence="5">The sequence shown here is derived from an EMBL/GenBank/DDBJ whole genome shotgun (WGS) entry which is preliminary data.</text>
</comment>
<dbReference type="InterPro" id="IPR013780">
    <property type="entry name" value="Glyco_hydro_b"/>
</dbReference>
<dbReference type="Gene3D" id="2.60.40.1180">
    <property type="entry name" value="Golgi alpha-mannosidase II"/>
    <property type="match status" value="1"/>
</dbReference>
<proteinExistence type="inferred from homology"/>
<dbReference type="FunFam" id="3.90.400.10:FF:000002">
    <property type="entry name" value="Sucrose isomerase"/>
    <property type="match status" value="1"/>
</dbReference>
<evidence type="ECO:0000256" key="1">
    <source>
        <dbReference type="ARBA" id="ARBA00008061"/>
    </source>
</evidence>
<evidence type="ECO:0000256" key="2">
    <source>
        <dbReference type="ARBA" id="ARBA00022801"/>
    </source>
</evidence>
<protein>
    <submittedName>
        <fullName evidence="5">Oligo-1,6-glucosidase (Sucrase-isomaltase)</fullName>
    </submittedName>
</protein>
<dbReference type="GO" id="GO:0004556">
    <property type="term" value="F:alpha-amylase activity"/>
    <property type="evidence" value="ECO:0007669"/>
    <property type="project" value="TreeGrafter"/>
</dbReference>
<evidence type="ECO:0000259" key="4">
    <source>
        <dbReference type="SMART" id="SM00642"/>
    </source>
</evidence>
<dbReference type="GO" id="GO:0009313">
    <property type="term" value="P:oligosaccharide catabolic process"/>
    <property type="evidence" value="ECO:0007669"/>
    <property type="project" value="TreeGrafter"/>
</dbReference>
<dbReference type="Pfam" id="PF00128">
    <property type="entry name" value="Alpha-amylase"/>
    <property type="match status" value="1"/>
</dbReference>
<dbReference type="Gene3D" id="3.20.20.80">
    <property type="entry name" value="Glycosidases"/>
    <property type="match status" value="1"/>
</dbReference>
<dbReference type="PANTHER" id="PTHR10357:SF184">
    <property type="entry name" value="OLIGO-1,6-GLUCOSIDASE 1"/>
    <property type="match status" value="1"/>
</dbReference>
<dbReference type="AlphaFoldDB" id="A0A0R1PXI3"/>
<dbReference type="Proteomes" id="UP000051155">
    <property type="component" value="Unassembled WGS sequence"/>
</dbReference>